<keyword evidence="6" id="KW-0503">Monooxygenase</keyword>
<feature type="domain" description="PRISE-like Rossmann-fold" evidence="8">
    <location>
        <begin position="632"/>
        <end position="752"/>
    </location>
</feature>
<evidence type="ECO:0000256" key="6">
    <source>
        <dbReference type="ARBA" id="ARBA00023033"/>
    </source>
</evidence>
<dbReference type="PANTHER" id="PTHR46206">
    <property type="entry name" value="CYTOCHROME P450"/>
    <property type="match status" value="1"/>
</dbReference>
<dbReference type="OrthoDB" id="1844152at2759"/>
<dbReference type="CDD" id="cd11041">
    <property type="entry name" value="CYP503A1-like"/>
    <property type="match status" value="1"/>
</dbReference>
<feature type="binding site" description="axial binding residue" evidence="7">
    <location>
        <position position="447"/>
    </location>
    <ligand>
        <name>heme</name>
        <dbReference type="ChEBI" id="CHEBI:30413"/>
    </ligand>
    <ligandPart>
        <name>Fe</name>
        <dbReference type="ChEBI" id="CHEBI:18248"/>
    </ligandPart>
</feature>
<dbReference type="Proteomes" id="UP000481858">
    <property type="component" value="Unassembled WGS sequence"/>
</dbReference>
<keyword evidence="4" id="KW-0560">Oxidoreductase</keyword>
<dbReference type="CDD" id="cd08948">
    <property type="entry name" value="5beta-POR_like_SDR_a"/>
    <property type="match status" value="1"/>
</dbReference>
<evidence type="ECO:0000256" key="5">
    <source>
        <dbReference type="ARBA" id="ARBA00023004"/>
    </source>
</evidence>
<dbReference type="Gene3D" id="1.10.630.10">
    <property type="entry name" value="Cytochrome P450"/>
    <property type="match status" value="1"/>
</dbReference>
<gene>
    <name evidence="9" type="ORF">GQX73_g742</name>
</gene>
<sequence>MNSTRIPILWALAATAVAAWAGKVIIKLLRRRNAFSVPIVGADIDDIKALKGRYVREADVLLREGYEKFKDGIFQVETPDGPRVFLPRKLAHELKPFNRHEASGMKALADRHIGQYTTIDHESDVMLGAIKIDLNRNLGNFVEDVQYEVAHCFETQFPSCNEWTPIDLHEKLLRVVAQASACIFVGYPMCRNEEWLECSTKFALDVMIGGEKLKQWHPWLRPIAQYLVPEMTRIRGDHQRAFELLLPELEKRSTESHGTGFKSRNDMIEWMQQRAKKLGDKSFDSRELAKLQMLTATAAIHTTRLAIIHALYDLAARREYIGPLRREVLEVTKDNTSILRKQHLTQMRKLDSFMKESQRHNPPSVATFQRKAMIPINLSNGFHIPAGTIVQCNTNILDEAPAEWGDPNVFDAFRFHKLRSKPEDSNKHQFASTSYDSMQFGFGNDACPGRFFASNQIKIILAYILSHYDLKFEDGVVERPRNLMFEVNVLADPAVKVLILDSDYEIRMLTAIVTGATGITGTAIVKALVDTSEYSEVYTLSRSQKSELHPKVKHATLDLQQSAGEMARSLSHIPPVTHIFFCAYLAHPDEGEAARINGTMLSNSLTALKETGKTVDLQCLVLTCGLKQPPNFYYTQQRILERAAEDTVNTWSWTVTYPQDVVGFARGNFMNLMSSLGLYCAVSREMEDSRLVFPGNKKNYLAFNDWTSARYHAEFCLWAGTAQSAKNQRFNVVNGDVQSWQDLWPRLAKRYGCIIPDKMFPSPDGERKAYPGYESGIMKLHPRPPVAEVESQLGLKDEFKQGILYNQIDLTKWARRPDVVKAWESLRDRYGLEQGVWDNATWSFLNFLLGREYSCVASMSKARKMGFNKYADTWAEFQHTLEELEAAKMLPRIAE</sequence>
<dbReference type="GO" id="GO:0020037">
    <property type="term" value="F:heme binding"/>
    <property type="evidence" value="ECO:0007669"/>
    <property type="project" value="InterPro"/>
</dbReference>
<evidence type="ECO:0000256" key="3">
    <source>
        <dbReference type="ARBA" id="ARBA00022723"/>
    </source>
</evidence>
<comment type="similarity">
    <text evidence="2">Belongs to the cytochrome P450 family.</text>
</comment>
<evidence type="ECO:0000256" key="2">
    <source>
        <dbReference type="ARBA" id="ARBA00010617"/>
    </source>
</evidence>
<comment type="cofactor">
    <cofactor evidence="1 7">
        <name>heme</name>
        <dbReference type="ChEBI" id="CHEBI:30413"/>
    </cofactor>
</comment>
<dbReference type="EMBL" id="WUBL01000004">
    <property type="protein sequence ID" value="KAF2972862.1"/>
    <property type="molecule type" value="Genomic_DNA"/>
</dbReference>
<evidence type="ECO:0000313" key="9">
    <source>
        <dbReference type="EMBL" id="KAF2972862.1"/>
    </source>
</evidence>
<organism evidence="9 10">
    <name type="scientific">Xylaria multiplex</name>
    <dbReference type="NCBI Taxonomy" id="323545"/>
    <lineage>
        <taxon>Eukaryota</taxon>
        <taxon>Fungi</taxon>
        <taxon>Dikarya</taxon>
        <taxon>Ascomycota</taxon>
        <taxon>Pezizomycotina</taxon>
        <taxon>Sordariomycetes</taxon>
        <taxon>Xylariomycetidae</taxon>
        <taxon>Xylariales</taxon>
        <taxon>Xylariaceae</taxon>
        <taxon>Xylaria</taxon>
    </lineage>
</organism>
<dbReference type="GO" id="GO:0004497">
    <property type="term" value="F:monooxygenase activity"/>
    <property type="evidence" value="ECO:0007669"/>
    <property type="project" value="UniProtKB-KW"/>
</dbReference>
<evidence type="ECO:0000259" key="8">
    <source>
        <dbReference type="Pfam" id="PF22917"/>
    </source>
</evidence>
<dbReference type="InterPro" id="IPR001128">
    <property type="entry name" value="Cyt_P450"/>
</dbReference>
<dbReference type="SUPFAM" id="SSF48264">
    <property type="entry name" value="Cytochrome P450"/>
    <property type="match status" value="1"/>
</dbReference>
<evidence type="ECO:0000256" key="4">
    <source>
        <dbReference type="ARBA" id="ARBA00023002"/>
    </source>
</evidence>
<dbReference type="PRINTS" id="PR00465">
    <property type="entry name" value="EP450IV"/>
</dbReference>
<evidence type="ECO:0000256" key="1">
    <source>
        <dbReference type="ARBA" id="ARBA00001971"/>
    </source>
</evidence>
<dbReference type="InterPro" id="IPR002403">
    <property type="entry name" value="Cyt_P450_E_grp-IV"/>
</dbReference>
<accession>A0A7C8J3C8</accession>
<dbReference type="InterPro" id="IPR036396">
    <property type="entry name" value="Cyt_P450_sf"/>
</dbReference>
<evidence type="ECO:0000256" key="7">
    <source>
        <dbReference type="PIRSR" id="PIRSR602403-1"/>
    </source>
</evidence>
<keyword evidence="10" id="KW-1185">Reference proteome</keyword>
<keyword evidence="3 7" id="KW-0479">Metal-binding</keyword>
<dbReference type="SUPFAM" id="SSF51735">
    <property type="entry name" value="NAD(P)-binding Rossmann-fold domains"/>
    <property type="match status" value="1"/>
</dbReference>
<reference evidence="9 10" key="1">
    <citation type="submission" date="2019-12" db="EMBL/GenBank/DDBJ databases">
        <title>Draft genome sequence of the ascomycete Xylaria multiplex DSM 110363.</title>
        <authorList>
            <person name="Buettner E."/>
            <person name="Kellner H."/>
        </authorList>
    </citation>
    <scope>NUCLEOTIDE SEQUENCE [LARGE SCALE GENOMIC DNA]</scope>
    <source>
        <strain evidence="9 10">DSM 110363</strain>
    </source>
</reference>
<dbReference type="GO" id="GO:0005506">
    <property type="term" value="F:iron ion binding"/>
    <property type="evidence" value="ECO:0007669"/>
    <property type="project" value="InterPro"/>
</dbReference>
<name>A0A7C8J3C8_9PEZI</name>
<keyword evidence="7" id="KW-0349">Heme</keyword>
<dbReference type="PANTHER" id="PTHR46206:SF7">
    <property type="entry name" value="P450, PUTATIVE (EUROFUNG)-RELATED"/>
    <property type="match status" value="1"/>
</dbReference>
<proteinExistence type="inferred from homology"/>
<keyword evidence="5 7" id="KW-0408">Iron</keyword>
<dbReference type="InterPro" id="IPR055222">
    <property type="entry name" value="PRISE-like_Rossmann-fold"/>
</dbReference>
<dbReference type="Pfam" id="PF22917">
    <property type="entry name" value="PRISE"/>
    <property type="match status" value="1"/>
</dbReference>
<dbReference type="Pfam" id="PF00067">
    <property type="entry name" value="p450"/>
    <property type="match status" value="1"/>
</dbReference>
<dbReference type="AlphaFoldDB" id="A0A7C8J3C8"/>
<dbReference type="GO" id="GO:0016705">
    <property type="term" value="F:oxidoreductase activity, acting on paired donors, with incorporation or reduction of molecular oxygen"/>
    <property type="evidence" value="ECO:0007669"/>
    <property type="project" value="InterPro"/>
</dbReference>
<dbReference type="InParanoid" id="A0A7C8J3C8"/>
<evidence type="ECO:0000313" key="10">
    <source>
        <dbReference type="Proteomes" id="UP000481858"/>
    </source>
</evidence>
<comment type="caution">
    <text evidence="9">The sequence shown here is derived from an EMBL/GenBank/DDBJ whole genome shotgun (WGS) entry which is preliminary data.</text>
</comment>
<dbReference type="InterPro" id="IPR036291">
    <property type="entry name" value="NAD(P)-bd_dom_sf"/>
</dbReference>
<protein>
    <recommendedName>
        <fullName evidence="8">PRISE-like Rossmann-fold domain-containing protein</fullName>
    </recommendedName>
</protein>
<dbReference type="Gene3D" id="3.40.50.720">
    <property type="entry name" value="NAD(P)-binding Rossmann-like Domain"/>
    <property type="match status" value="1"/>
</dbReference>